<dbReference type="Gene3D" id="4.10.60.10">
    <property type="entry name" value="Zinc finger, CCHC-type"/>
    <property type="match status" value="1"/>
</dbReference>
<gene>
    <name evidence="3" type="ORF">QE152_g31016</name>
</gene>
<dbReference type="InterPro" id="IPR036875">
    <property type="entry name" value="Znf_CCHC_sf"/>
</dbReference>
<comment type="caution">
    <text evidence="3">The sequence shown here is derived from an EMBL/GenBank/DDBJ whole genome shotgun (WGS) entry which is preliminary data.</text>
</comment>
<proteinExistence type="predicted"/>
<keyword evidence="4" id="KW-1185">Reference proteome</keyword>
<dbReference type="GO" id="GO:0008270">
    <property type="term" value="F:zinc ion binding"/>
    <property type="evidence" value="ECO:0007669"/>
    <property type="project" value="UniProtKB-KW"/>
</dbReference>
<dbReference type="AlphaFoldDB" id="A0AAW1JCV3"/>
<dbReference type="InterPro" id="IPR001878">
    <property type="entry name" value="Znf_CCHC"/>
</dbReference>
<sequence>MEINKIVPRKGGSVIIYCNNADNINVLKSTIAEKIGNNYTTMSPRKINPKIVIYGVSVLDIKDREEFSKNLLTQNKLDRTSATVLNIVRVIGKEPTVNVIIEVDPFLFKSIMQKGKLFIGWKRCQVRESYHILRCYKCSGFGHLAKNCRSPTSCPKCAGDHALQDCSSADPKCVNCVRSNDKYQTNYSVNHSVFDKTCPIYQNNVKHAQNITNYELA</sequence>
<dbReference type="EMBL" id="JASPKY010000429">
    <property type="protein sequence ID" value="KAK9700810.1"/>
    <property type="molecule type" value="Genomic_DNA"/>
</dbReference>
<keyword evidence="1" id="KW-0862">Zinc</keyword>
<keyword evidence="1" id="KW-0863">Zinc-finger</keyword>
<name>A0AAW1JCV3_POPJA</name>
<dbReference type="Proteomes" id="UP001458880">
    <property type="component" value="Unassembled WGS sequence"/>
</dbReference>
<evidence type="ECO:0000313" key="4">
    <source>
        <dbReference type="Proteomes" id="UP001458880"/>
    </source>
</evidence>
<dbReference type="SUPFAM" id="SSF57756">
    <property type="entry name" value="Retrovirus zinc finger-like domains"/>
    <property type="match status" value="1"/>
</dbReference>
<evidence type="ECO:0000256" key="1">
    <source>
        <dbReference type="PROSITE-ProRule" id="PRU00047"/>
    </source>
</evidence>
<dbReference type="SMART" id="SM00343">
    <property type="entry name" value="ZnF_C2HC"/>
    <property type="match status" value="1"/>
</dbReference>
<reference evidence="3 4" key="1">
    <citation type="journal article" date="2024" name="BMC Genomics">
        <title>De novo assembly and annotation of Popillia japonica's genome with initial clues to its potential as an invasive pest.</title>
        <authorList>
            <person name="Cucini C."/>
            <person name="Boschi S."/>
            <person name="Funari R."/>
            <person name="Cardaioli E."/>
            <person name="Iannotti N."/>
            <person name="Marturano G."/>
            <person name="Paoli F."/>
            <person name="Bruttini M."/>
            <person name="Carapelli A."/>
            <person name="Frati F."/>
            <person name="Nardi F."/>
        </authorList>
    </citation>
    <scope>NUCLEOTIDE SEQUENCE [LARGE SCALE GENOMIC DNA]</scope>
    <source>
        <strain evidence="3">DMR45628</strain>
    </source>
</reference>
<accession>A0AAW1JCV3</accession>
<protein>
    <recommendedName>
        <fullName evidence="2">CCHC-type domain-containing protein</fullName>
    </recommendedName>
</protein>
<feature type="domain" description="CCHC-type" evidence="2">
    <location>
        <begin position="134"/>
        <end position="150"/>
    </location>
</feature>
<evidence type="ECO:0000259" key="2">
    <source>
        <dbReference type="PROSITE" id="PS50158"/>
    </source>
</evidence>
<keyword evidence="1" id="KW-0479">Metal-binding</keyword>
<dbReference type="GO" id="GO:0003676">
    <property type="term" value="F:nucleic acid binding"/>
    <property type="evidence" value="ECO:0007669"/>
    <property type="project" value="InterPro"/>
</dbReference>
<evidence type="ECO:0000313" key="3">
    <source>
        <dbReference type="EMBL" id="KAK9700810.1"/>
    </source>
</evidence>
<dbReference type="PROSITE" id="PS50158">
    <property type="entry name" value="ZF_CCHC"/>
    <property type="match status" value="1"/>
</dbReference>
<organism evidence="3 4">
    <name type="scientific">Popillia japonica</name>
    <name type="common">Japanese beetle</name>
    <dbReference type="NCBI Taxonomy" id="7064"/>
    <lineage>
        <taxon>Eukaryota</taxon>
        <taxon>Metazoa</taxon>
        <taxon>Ecdysozoa</taxon>
        <taxon>Arthropoda</taxon>
        <taxon>Hexapoda</taxon>
        <taxon>Insecta</taxon>
        <taxon>Pterygota</taxon>
        <taxon>Neoptera</taxon>
        <taxon>Endopterygota</taxon>
        <taxon>Coleoptera</taxon>
        <taxon>Polyphaga</taxon>
        <taxon>Scarabaeiformia</taxon>
        <taxon>Scarabaeidae</taxon>
        <taxon>Rutelinae</taxon>
        <taxon>Popillia</taxon>
    </lineage>
</organism>